<dbReference type="OrthoDB" id="4325844at2"/>
<dbReference type="Proteomes" id="UP000189677">
    <property type="component" value="Chromosome"/>
</dbReference>
<dbReference type="KEGG" id="snw:BBN63_03355"/>
<keyword evidence="2" id="KW-1185">Reference proteome</keyword>
<reference evidence="1 2" key="1">
    <citation type="submission" date="2016-11" db="EMBL/GenBank/DDBJ databases">
        <title>Complete genome sequence of Streptomyces niveus SCSIO 3406.</title>
        <authorList>
            <person name="Zhu Q."/>
            <person name="Cheng W."/>
            <person name="Song Y."/>
            <person name="Li Q."/>
            <person name="Ju J."/>
        </authorList>
    </citation>
    <scope>NUCLEOTIDE SEQUENCE [LARGE SCALE GENOMIC DNA]</scope>
    <source>
        <strain evidence="1 2">SCSIO 3406</strain>
    </source>
</reference>
<gene>
    <name evidence="1" type="ORF">BBN63_03355</name>
</gene>
<dbReference type="EMBL" id="CP018047">
    <property type="protein sequence ID" value="AQU70629.1"/>
    <property type="molecule type" value="Genomic_DNA"/>
</dbReference>
<organism evidence="1 2">
    <name type="scientific">Streptomyces niveus</name>
    <name type="common">Streptomyces spheroides</name>
    <dbReference type="NCBI Taxonomy" id="193462"/>
    <lineage>
        <taxon>Bacteria</taxon>
        <taxon>Bacillati</taxon>
        <taxon>Actinomycetota</taxon>
        <taxon>Actinomycetes</taxon>
        <taxon>Kitasatosporales</taxon>
        <taxon>Streptomycetaceae</taxon>
        <taxon>Streptomyces</taxon>
    </lineage>
</organism>
<accession>A0A1U9R2R6</accession>
<protein>
    <submittedName>
        <fullName evidence="1">Uncharacterized protein</fullName>
    </submittedName>
</protein>
<dbReference type="AlphaFoldDB" id="A0A1U9R2R6"/>
<proteinExistence type="predicted"/>
<name>A0A1U9R2R6_STRNV</name>
<evidence type="ECO:0000313" key="1">
    <source>
        <dbReference type="EMBL" id="AQU70629.1"/>
    </source>
</evidence>
<sequence>MKSTREHTAAHGIDAEVTVELSGCETQDAHAVFGALRTVFASDRAPDDRPQEVAGARPTVWSSTFDVSEVRRKAGPTRLSKPVTADVQGGYWAVAKLQEELTGAFAVQVLGTAAGDQEQEVQLRLDTRHP</sequence>
<evidence type="ECO:0000313" key="2">
    <source>
        <dbReference type="Proteomes" id="UP000189677"/>
    </source>
</evidence>
<dbReference type="RefSeq" id="WP_078079317.1">
    <property type="nucleotide sequence ID" value="NZ_CP018047.1"/>
</dbReference>